<evidence type="ECO:0000313" key="3">
    <source>
        <dbReference type="Proteomes" id="UP000001631"/>
    </source>
</evidence>
<evidence type="ECO:0000313" key="2">
    <source>
        <dbReference type="EMBL" id="EEH06945.1"/>
    </source>
</evidence>
<feature type="region of interest" description="Disordered" evidence="1">
    <location>
        <begin position="1"/>
        <end position="55"/>
    </location>
</feature>
<dbReference type="EMBL" id="GG663368">
    <property type="protein sequence ID" value="EEH06945.1"/>
    <property type="molecule type" value="Genomic_DNA"/>
</dbReference>
<dbReference type="GeneID" id="69038181"/>
<dbReference type="AlphaFoldDB" id="C0NPT5"/>
<gene>
    <name evidence="2" type="ORF">HCBG_05165</name>
</gene>
<organism evidence="2 3">
    <name type="scientific">Ajellomyces capsulatus (strain G186AR / H82 / ATCC MYA-2454 / RMSCC 2432)</name>
    <name type="common">Darling's disease fungus</name>
    <name type="synonym">Histoplasma capsulatum</name>
    <dbReference type="NCBI Taxonomy" id="447093"/>
    <lineage>
        <taxon>Eukaryota</taxon>
        <taxon>Fungi</taxon>
        <taxon>Dikarya</taxon>
        <taxon>Ascomycota</taxon>
        <taxon>Pezizomycotina</taxon>
        <taxon>Eurotiomycetes</taxon>
        <taxon>Eurotiomycetidae</taxon>
        <taxon>Onygenales</taxon>
        <taxon>Ajellomycetaceae</taxon>
        <taxon>Histoplasma</taxon>
    </lineage>
</organism>
<name>C0NPT5_AJECG</name>
<reference evidence="2" key="1">
    <citation type="submission" date="2009-02" db="EMBL/GenBank/DDBJ databases">
        <title>The Genome Sequence of Ajellomyces capsulatus strain G186AR.</title>
        <authorList>
            <consortium name="The Broad Institute Genome Sequencing Platform"/>
            <person name="Champion M."/>
            <person name="Cuomo C."/>
            <person name="Ma L.-J."/>
            <person name="Henn M.R."/>
            <person name="Sil A."/>
            <person name="Goldman B."/>
            <person name="Young S.K."/>
            <person name="Kodira C.D."/>
            <person name="Zeng Q."/>
            <person name="Koehrsen M."/>
            <person name="Alvarado L."/>
            <person name="Berlin A."/>
            <person name="Borenstein D."/>
            <person name="Chen Z."/>
            <person name="Engels R."/>
            <person name="Freedman E."/>
            <person name="Gellesch M."/>
            <person name="Goldberg J."/>
            <person name="Griggs A."/>
            <person name="Gujja S."/>
            <person name="Heiman D."/>
            <person name="Hepburn T."/>
            <person name="Howarth C."/>
            <person name="Jen D."/>
            <person name="Larson L."/>
            <person name="Lewis B."/>
            <person name="Mehta T."/>
            <person name="Park D."/>
            <person name="Pearson M."/>
            <person name="Roberts A."/>
            <person name="Saif S."/>
            <person name="Shea T."/>
            <person name="Shenoy N."/>
            <person name="Sisk P."/>
            <person name="Stolte C."/>
            <person name="Sykes S."/>
            <person name="Walk T."/>
            <person name="White J."/>
            <person name="Yandava C."/>
            <person name="Klein B."/>
            <person name="McEwen J.G."/>
            <person name="Puccia R."/>
            <person name="Goldman G.H."/>
            <person name="Felipe M.S."/>
            <person name="Nino-Vega G."/>
            <person name="San-Blas G."/>
            <person name="Taylor J."/>
            <person name="Mendoza L."/>
            <person name="Galagan J."/>
            <person name="Nusbaum C."/>
            <person name="Birren B."/>
        </authorList>
    </citation>
    <scope>NUCLEOTIDE SEQUENCE</scope>
    <source>
        <strain evidence="2">G186AR</strain>
    </source>
</reference>
<dbReference type="InParanoid" id="C0NPT5"/>
<dbReference type="Proteomes" id="UP000001631">
    <property type="component" value="Unassembled WGS sequence"/>
</dbReference>
<proteinExistence type="predicted"/>
<evidence type="ECO:0000256" key="1">
    <source>
        <dbReference type="SAM" id="MobiDB-lite"/>
    </source>
</evidence>
<dbReference type="RefSeq" id="XP_045287426.1">
    <property type="nucleotide sequence ID" value="XM_045432214.1"/>
</dbReference>
<keyword evidence="3" id="KW-1185">Reference proteome</keyword>
<accession>C0NPT5</accession>
<protein>
    <submittedName>
        <fullName evidence="2">Uncharacterized protein</fullName>
    </submittedName>
</protein>
<sequence>MSHVQWRAEPLPSASGMKDTAALDTCKSRPGGGSVTRTWKHHETPTSSAEIADKPFPSSACRGAARVGVRPFQQWPKPYVKDGLVKIENLEMKSMLENMKQLKSKDLSKFAKLLSGLEMNYERNHLTNGYVGFCYG</sequence>
<dbReference type="HOGENOM" id="CLU_1874860_0_0_1"/>